<evidence type="ECO:0000313" key="2">
    <source>
        <dbReference type="EMBL" id="MFC6041490.1"/>
    </source>
</evidence>
<dbReference type="NCBIfam" id="NF005743">
    <property type="entry name" value="PRK07567.1"/>
    <property type="match status" value="1"/>
</dbReference>
<dbReference type="InterPro" id="IPR029062">
    <property type="entry name" value="Class_I_gatase-like"/>
</dbReference>
<dbReference type="InterPro" id="IPR017926">
    <property type="entry name" value="GATASE"/>
</dbReference>
<evidence type="ECO:0000259" key="1">
    <source>
        <dbReference type="Pfam" id="PF00117"/>
    </source>
</evidence>
<keyword evidence="3" id="KW-1185">Reference proteome</keyword>
<reference evidence="3" key="1">
    <citation type="journal article" date="2019" name="Int. J. Syst. Evol. Microbiol.">
        <title>The Global Catalogue of Microorganisms (GCM) 10K type strain sequencing project: providing services to taxonomists for standard genome sequencing and annotation.</title>
        <authorList>
            <consortium name="The Broad Institute Genomics Platform"/>
            <consortium name="The Broad Institute Genome Sequencing Center for Infectious Disease"/>
            <person name="Wu L."/>
            <person name="Ma J."/>
        </authorList>
    </citation>
    <scope>NUCLEOTIDE SEQUENCE [LARGE SCALE GENOMIC DNA]</scope>
    <source>
        <strain evidence="3">CCUG 54522</strain>
    </source>
</reference>
<organism evidence="2 3">
    <name type="scientific">Nocardioides hankookensis</name>
    <dbReference type="NCBI Taxonomy" id="443157"/>
    <lineage>
        <taxon>Bacteria</taxon>
        <taxon>Bacillati</taxon>
        <taxon>Actinomycetota</taxon>
        <taxon>Actinomycetes</taxon>
        <taxon>Propionibacteriales</taxon>
        <taxon>Nocardioidaceae</taxon>
        <taxon>Nocardioides</taxon>
    </lineage>
</organism>
<dbReference type="InterPro" id="IPR044992">
    <property type="entry name" value="ChyE-like"/>
</dbReference>
<dbReference type="PROSITE" id="PS51273">
    <property type="entry name" value="GATASE_TYPE_1"/>
    <property type="match status" value="1"/>
</dbReference>
<dbReference type="CDD" id="cd01741">
    <property type="entry name" value="GATase1_1"/>
    <property type="match status" value="1"/>
</dbReference>
<dbReference type="EMBL" id="JBHSRJ010000001">
    <property type="protein sequence ID" value="MFC6041490.1"/>
    <property type="molecule type" value="Genomic_DNA"/>
</dbReference>
<dbReference type="Gene3D" id="3.40.50.880">
    <property type="match status" value="1"/>
</dbReference>
<dbReference type="Pfam" id="PF00117">
    <property type="entry name" value="GATase"/>
    <property type="match status" value="1"/>
</dbReference>
<accession>A0ABW1LDD1</accession>
<gene>
    <name evidence="2" type="ORF">ACFPYL_00290</name>
</gene>
<protein>
    <submittedName>
        <fullName evidence="2">Glutamine amidotransferase</fullName>
    </submittedName>
</protein>
<feature type="domain" description="Glutamine amidotransferase" evidence="1">
    <location>
        <begin position="49"/>
        <end position="192"/>
    </location>
</feature>
<comment type="caution">
    <text evidence="2">The sequence shown here is derived from an EMBL/GenBank/DDBJ whole genome shotgun (WGS) entry which is preliminary data.</text>
</comment>
<proteinExistence type="predicted"/>
<dbReference type="PANTHER" id="PTHR42695">
    <property type="entry name" value="GLUTAMINE AMIDOTRANSFERASE YLR126C-RELATED"/>
    <property type="match status" value="1"/>
</dbReference>
<name>A0ABW1LDD1_9ACTN</name>
<dbReference type="SUPFAM" id="SSF52317">
    <property type="entry name" value="Class I glutamine amidotransferase-like"/>
    <property type="match status" value="1"/>
</dbReference>
<keyword evidence="2" id="KW-0315">Glutamine amidotransferase</keyword>
<evidence type="ECO:0000313" key="3">
    <source>
        <dbReference type="Proteomes" id="UP001596135"/>
    </source>
</evidence>
<dbReference type="RefSeq" id="WP_379149195.1">
    <property type="nucleotide sequence ID" value="NZ_JBHSRJ010000001.1"/>
</dbReference>
<sequence>MRPFLFIGTRAEDAAADSEYAAVLRCSGLDEPDVRRVRLERDELGPVDLDDWSGVILGGGPFNVSDPPEAKSPAQLRAEAELHALATRAVAEDTPFLGACYGIGVLGTLRGGVVDRTYGEPISSREITLTDAGREDPLLGTMPPAFDAFLGHKEAVSVLPEGAVLLASSADCPVHAFRLGHNVYATQFHPELDVEGLCLRIDTYRGYGYFEPHEADDLLAMARASHVEHPTRLLSRFVELYSH</sequence>
<dbReference type="PANTHER" id="PTHR42695:SF5">
    <property type="entry name" value="GLUTAMINE AMIDOTRANSFERASE YLR126C-RELATED"/>
    <property type="match status" value="1"/>
</dbReference>
<dbReference type="Proteomes" id="UP001596135">
    <property type="component" value="Unassembled WGS sequence"/>
</dbReference>